<dbReference type="KEGG" id="mmn:midi_01100"/>
<keyword evidence="2" id="KW-1185">Reference proteome</keyword>
<evidence type="ECO:0000313" key="2">
    <source>
        <dbReference type="Proteomes" id="UP000006639"/>
    </source>
</evidence>
<dbReference type="EMBL" id="CP002130">
    <property type="protein sequence ID" value="AEI89377.1"/>
    <property type="molecule type" value="Genomic_DNA"/>
</dbReference>
<accession>F7XU18</accession>
<protein>
    <submittedName>
        <fullName evidence="1">Uncharacterized protein</fullName>
    </submittedName>
</protein>
<name>F7XU18_MIDMI</name>
<evidence type="ECO:0000313" key="1">
    <source>
        <dbReference type="EMBL" id="AEI89377.1"/>
    </source>
</evidence>
<proteinExistence type="predicted"/>
<gene>
    <name evidence="1" type="ordered locus">midi_01100</name>
</gene>
<organism evidence="1 2">
    <name type="scientific">Midichloria mitochondrii (strain IricVA)</name>
    <dbReference type="NCBI Taxonomy" id="696127"/>
    <lineage>
        <taxon>Bacteria</taxon>
        <taxon>Pseudomonadati</taxon>
        <taxon>Pseudomonadota</taxon>
        <taxon>Alphaproteobacteria</taxon>
        <taxon>Rickettsiales</taxon>
        <taxon>Candidatus Midichloriaceae</taxon>
        <taxon>Candidatus Midichloria</taxon>
    </lineage>
</organism>
<dbReference type="AlphaFoldDB" id="F7XU18"/>
<dbReference type="Proteomes" id="UP000006639">
    <property type="component" value="Chromosome"/>
</dbReference>
<reference evidence="1 2" key="1">
    <citation type="journal article" date="2011" name="Mol. Biol. Evol.">
        <title>Phylogenomic evidence for the presence of a flagellum and cbb3 oxidase in the free-living mitochondrial ancestor.</title>
        <authorList>
            <person name="Sassera D."/>
            <person name="Lo N."/>
            <person name="Epis S."/>
            <person name="D'Auria G."/>
            <person name="Montagna M."/>
            <person name="Comandatore F."/>
            <person name="Horner D."/>
            <person name="Pereto J."/>
            <person name="Luciano A.M."/>
            <person name="Franciosi F."/>
            <person name="Ferri E."/>
            <person name="Crotti E."/>
            <person name="Bazzocchi C."/>
            <person name="Daffonchio D."/>
            <person name="Sacchi L."/>
            <person name="Moya A."/>
            <person name="Latorre A."/>
            <person name="Bandi C."/>
        </authorList>
    </citation>
    <scope>NUCLEOTIDE SEQUENCE [LARGE SCALE GENOMIC DNA]</scope>
    <source>
        <strain evidence="1 2">IricVA</strain>
    </source>
</reference>
<dbReference type="HOGENOM" id="CLU_2807696_0_0_5"/>
<sequence length="67" mass="7271">MELQSLFDLPFIEQGAPATIAACSLSLAISPSKPRLSVNSRKYMLSSPLIACIEPILVSIQDVLRIL</sequence>